<gene>
    <name evidence="1" type="ORF">NDU88_010511</name>
</gene>
<evidence type="ECO:0000313" key="1">
    <source>
        <dbReference type="EMBL" id="KAJ1132184.1"/>
    </source>
</evidence>
<evidence type="ECO:0000313" key="2">
    <source>
        <dbReference type="Proteomes" id="UP001066276"/>
    </source>
</evidence>
<dbReference type="Proteomes" id="UP001066276">
    <property type="component" value="Chromosome 7"/>
</dbReference>
<proteinExistence type="predicted"/>
<dbReference type="AlphaFoldDB" id="A0AAV7PZ33"/>
<accession>A0AAV7PZ33</accession>
<name>A0AAV7PZ33_PLEWA</name>
<reference evidence="1" key="1">
    <citation type="journal article" date="2022" name="bioRxiv">
        <title>Sequencing and chromosome-scale assembly of the giantPleurodeles waltlgenome.</title>
        <authorList>
            <person name="Brown T."/>
            <person name="Elewa A."/>
            <person name="Iarovenko S."/>
            <person name="Subramanian E."/>
            <person name="Araus A.J."/>
            <person name="Petzold A."/>
            <person name="Susuki M."/>
            <person name="Suzuki K.-i.T."/>
            <person name="Hayashi T."/>
            <person name="Toyoda A."/>
            <person name="Oliveira C."/>
            <person name="Osipova E."/>
            <person name="Leigh N.D."/>
            <person name="Simon A."/>
            <person name="Yun M.H."/>
        </authorList>
    </citation>
    <scope>NUCLEOTIDE SEQUENCE</scope>
    <source>
        <strain evidence="1">20211129_DDA</strain>
        <tissue evidence="1">Liver</tissue>
    </source>
</reference>
<protein>
    <submittedName>
        <fullName evidence="1">Uncharacterized protein</fullName>
    </submittedName>
</protein>
<keyword evidence="2" id="KW-1185">Reference proteome</keyword>
<sequence length="81" mass="8621">MTARRPLVLFRGRCGGDPYCGCGNGWAPGSWRGAILVSVVAATKVAAAAVCLVPVGGAYEPLCYADTMLLQLFQSFMFFSR</sequence>
<comment type="caution">
    <text evidence="1">The sequence shown here is derived from an EMBL/GenBank/DDBJ whole genome shotgun (WGS) entry which is preliminary data.</text>
</comment>
<dbReference type="EMBL" id="JANPWB010000011">
    <property type="protein sequence ID" value="KAJ1132184.1"/>
    <property type="molecule type" value="Genomic_DNA"/>
</dbReference>
<organism evidence="1 2">
    <name type="scientific">Pleurodeles waltl</name>
    <name type="common">Iberian ribbed newt</name>
    <dbReference type="NCBI Taxonomy" id="8319"/>
    <lineage>
        <taxon>Eukaryota</taxon>
        <taxon>Metazoa</taxon>
        <taxon>Chordata</taxon>
        <taxon>Craniata</taxon>
        <taxon>Vertebrata</taxon>
        <taxon>Euteleostomi</taxon>
        <taxon>Amphibia</taxon>
        <taxon>Batrachia</taxon>
        <taxon>Caudata</taxon>
        <taxon>Salamandroidea</taxon>
        <taxon>Salamandridae</taxon>
        <taxon>Pleurodelinae</taxon>
        <taxon>Pleurodeles</taxon>
    </lineage>
</organism>